<accession>A0A2C5YD60</accession>
<dbReference type="GO" id="GO:0043041">
    <property type="term" value="P:amino acid activation for nonribosomal peptide biosynthetic process"/>
    <property type="evidence" value="ECO:0007669"/>
    <property type="project" value="TreeGrafter"/>
</dbReference>
<dbReference type="PANTHER" id="PTHR45527">
    <property type="entry name" value="NONRIBOSOMAL PEPTIDE SYNTHETASE"/>
    <property type="match status" value="1"/>
</dbReference>
<dbReference type="OrthoDB" id="4895341at2759"/>
<evidence type="ECO:0000313" key="4">
    <source>
        <dbReference type="EMBL" id="PHH66657.1"/>
    </source>
</evidence>
<protein>
    <recommendedName>
        <fullName evidence="3">AMP-dependent synthetase/ligase domain-containing protein</fullName>
    </recommendedName>
</protein>
<dbReference type="Gene3D" id="3.30.300.30">
    <property type="match status" value="1"/>
</dbReference>
<dbReference type="Proteomes" id="UP000226192">
    <property type="component" value="Unassembled WGS sequence"/>
</dbReference>
<dbReference type="STRING" id="1399860.A0A2C5YD60"/>
<dbReference type="InterPro" id="IPR000873">
    <property type="entry name" value="AMP-dep_synth/lig_dom"/>
</dbReference>
<keyword evidence="1" id="KW-0596">Phosphopantetheine</keyword>
<keyword evidence="5" id="KW-1185">Reference proteome</keyword>
<organism evidence="4 5">
    <name type="scientific">Ophiocordyceps australis</name>
    <dbReference type="NCBI Taxonomy" id="1399860"/>
    <lineage>
        <taxon>Eukaryota</taxon>
        <taxon>Fungi</taxon>
        <taxon>Dikarya</taxon>
        <taxon>Ascomycota</taxon>
        <taxon>Pezizomycotina</taxon>
        <taxon>Sordariomycetes</taxon>
        <taxon>Hypocreomycetidae</taxon>
        <taxon>Hypocreales</taxon>
        <taxon>Ophiocordycipitaceae</taxon>
        <taxon>Ophiocordyceps</taxon>
    </lineage>
</organism>
<dbReference type="GO" id="GO:0005737">
    <property type="term" value="C:cytoplasm"/>
    <property type="evidence" value="ECO:0007669"/>
    <property type="project" value="TreeGrafter"/>
</dbReference>
<gene>
    <name evidence="4" type="ORF">CDD81_6494</name>
</gene>
<feature type="domain" description="AMP-dependent synthetase/ligase" evidence="3">
    <location>
        <begin position="2"/>
        <end position="92"/>
    </location>
</feature>
<reference evidence="4 5" key="1">
    <citation type="submission" date="2017-06" db="EMBL/GenBank/DDBJ databases">
        <title>Ant-infecting Ophiocordyceps genomes reveal a high diversity of potential behavioral manipulation genes and a possible major role for enterotoxins.</title>
        <authorList>
            <person name="De Bekker C."/>
            <person name="Evans H.C."/>
            <person name="Brachmann A."/>
            <person name="Hughes D.P."/>
        </authorList>
    </citation>
    <scope>NUCLEOTIDE SEQUENCE [LARGE SCALE GENOMIC DNA]</scope>
    <source>
        <strain evidence="4 5">Map64</strain>
    </source>
</reference>
<evidence type="ECO:0000259" key="3">
    <source>
        <dbReference type="Pfam" id="PF00501"/>
    </source>
</evidence>
<dbReference type="InterPro" id="IPR042099">
    <property type="entry name" value="ANL_N_sf"/>
</dbReference>
<sequence>MKTILLGGEALSQHDIEKWAGEVRLVNGYGPSECSVCCTLANVGVDSDPATIGHTYGAVAWVVDKDDHNVLLPIGAVGELLIEGHTLAREYLGEPEQTQAAFINESPDWLKELRRDSRLYKTGDLVQYNSDGTLRYIGRKDTQVKIRGQRVELGEIEYEIREASEPEYKS</sequence>
<comment type="caution">
    <text evidence="4">The sequence shown here is derived from an EMBL/GenBank/DDBJ whole genome shotgun (WGS) entry which is preliminary data.</text>
</comment>
<dbReference type="AlphaFoldDB" id="A0A2C5YD60"/>
<dbReference type="Gene3D" id="3.40.50.12780">
    <property type="entry name" value="N-terminal domain of ligase-like"/>
    <property type="match status" value="1"/>
</dbReference>
<dbReference type="PANTHER" id="PTHR45527:SF12">
    <property type="entry name" value="NONRIBOSOMAL PEPTIDE SYNTHETASE IVOA"/>
    <property type="match status" value="1"/>
</dbReference>
<evidence type="ECO:0000256" key="1">
    <source>
        <dbReference type="ARBA" id="ARBA00022450"/>
    </source>
</evidence>
<dbReference type="SUPFAM" id="SSF56801">
    <property type="entry name" value="Acetyl-CoA synthetase-like"/>
    <property type="match status" value="1"/>
</dbReference>
<dbReference type="EMBL" id="NJET01000006">
    <property type="protein sequence ID" value="PHH66657.1"/>
    <property type="molecule type" value="Genomic_DNA"/>
</dbReference>
<proteinExistence type="predicted"/>
<name>A0A2C5YD60_9HYPO</name>
<dbReference type="InterPro" id="IPR045851">
    <property type="entry name" value="AMP-bd_C_sf"/>
</dbReference>
<dbReference type="GO" id="GO:0031177">
    <property type="term" value="F:phosphopantetheine binding"/>
    <property type="evidence" value="ECO:0007669"/>
    <property type="project" value="TreeGrafter"/>
</dbReference>
<evidence type="ECO:0000256" key="2">
    <source>
        <dbReference type="ARBA" id="ARBA00022553"/>
    </source>
</evidence>
<dbReference type="Pfam" id="PF00501">
    <property type="entry name" value="AMP-binding"/>
    <property type="match status" value="1"/>
</dbReference>
<evidence type="ECO:0000313" key="5">
    <source>
        <dbReference type="Proteomes" id="UP000226192"/>
    </source>
</evidence>
<dbReference type="GO" id="GO:0044550">
    <property type="term" value="P:secondary metabolite biosynthetic process"/>
    <property type="evidence" value="ECO:0007669"/>
    <property type="project" value="TreeGrafter"/>
</dbReference>
<keyword evidence="2" id="KW-0597">Phosphoprotein</keyword>